<keyword evidence="1" id="KW-0067">ATP-binding</keyword>
<dbReference type="InterPro" id="IPR036676">
    <property type="entry name" value="PurM-like_C_sf"/>
</dbReference>
<dbReference type="PANTHER" id="PTHR30270:SF0">
    <property type="entry name" value="THIAMINE-MONOPHOSPHATE KINASE"/>
    <property type="match status" value="1"/>
</dbReference>
<comment type="caution">
    <text evidence="1">Lacks conserved residue(s) required for the propagation of feature annotation.</text>
</comment>
<dbReference type="AlphaFoldDB" id="A0A4Y8IJD4"/>
<protein>
    <recommendedName>
        <fullName evidence="1">Thiamine-monophosphate kinase</fullName>
        <shortName evidence="1">TMP kinase</shortName>
        <shortName evidence="1">Thiamine-phosphate kinase</shortName>
        <ecNumber evidence="1">2.7.4.16</ecNumber>
    </recommendedName>
</protein>
<feature type="binding site" evidence="1">
    <location>
        <position position="78"/>
    </location>
    <ligand>
        <name>Mg(2+)</name>
        <dbReference type="ChEBI" id="CHEBI:18420"/>
        <label>4</label>
    </ligand>
</feature>
<dbReference type="InterPro" id="IPR006283">
    <property type="entry name" value="ThiL-like"/>
</dbReference>
<feature type="binding site" evidence="1">
    <location>
        <position position="78"/>
    </location>
    <ligand>
        <name>Mg(2+)</name>
        <dbReference type="ChEBI" id="CHEBI:18420"/>
        <label>3</label>
    </ligand>
</feature>
<dbReference type="PANTHER" id="PTHR30270">
    <property type="entry name" value="THIAMINE-MONOPHOSPHATE KINASE"/>
    <property type="match status" value="1"/>
</dbReference>
<dbReference type="GO" id="GO:0009030">
    <property type="term" value="F:thiamine-phosphate kinase activity"/>
    <property type="evidence" value="ECO:0007669"/>
    <property type="project" value="UniProtKB-UniRule"/>
</dbReference>
<dbReference type="Gene3D" id="3.90.650.10">
    <property type="entry name" value="PurM-like C-terminal domain"/>
    <property type="match status" value="1"/>
</dbReference>
<accession>A0A4Y8IJD4</accession>
<dbReference type="GO" id="GO:0005524">
    <property type="term" value="F:ATP binding"/>
    <property type="evidence" value="ECO:0007669"/>
    <property type="project" value="UniProtKB-UniRule"/>
</dbReference>
<dbReference type="EMBL" id="SOPW01000023">
    <property type="protein sequence ID" value="TFB13698.1"/>
    <property type="molecule type" value="Genomic_DNA"/>
</dbReference>
<comment type="caution">
    <text evidence="4">The sequence shown here is derived from an EMBL/GenBank/DDBJ whole genome shotgun (WGS) entry which is preliminary data.</text>
</comment>
<feature type="binding site" evidence="1">
    <location>
        <position position="151"/>
    </location>
    <ligand>
        <name>ATP</name>
        <dbReference type="ChEBI" id="CHEBI:30616"/>
    </ligand>
</feature>
<dbReference type="PIRSF" id="PIRSF005303">
    <property type="entry name" value="Thiam_monoph_kin"/>
    <property type="match status" value="1"/>
</dbReference>
<dbReference type="InterPro" id="IPR016188">
    <property type="entry name" value="PurM-like_N"/>
</dbReference>
<feature type="domain" description="PurM-like N-terminal" evidence="2">
    <location>
        <begin position="30"/>
        <end position="142"/>
    </location>
</feature>
<dbReference type="Proteomes" id="UP000297975">
    <property type="component" value="Unassembled WGS sequence"/>
</dbReference>
<dbReference type="EC" id="2.7.4.16" evidence="1"/>
<comment type="function">
    <text evidence="1">Catalyzes the ATP-dependent phosphorylation of thiamine-monophosphate (TMP) to form thiamine-pyrophosphate (TPP), the active form of vitamin B1.</text>
</comment>
<keyword evidence="5" id="KW-1185">Reference proteome</keyword>
<feature type="binding site" evidence="1">
    <location>
        <position position="262"/>
    </location>
    <ligand>
        <name>substrate</name>
    </ligand>
</feature>
<reference evidence="4 5" key="1">
    <citation type="submission" date="2019-03" db="EMBL/GenBank/DDBJ databases">
        <authorList>
            <person name="He R.-H."/>
        </authorList>
    </citation>
    <scope>NUCLEOTIDE SEQUENCE [LARGE SCALE GENOMIC DNA]</scope>
    <source>
        <strain evidence="5">SH 714</strain>
    </source>
</reference>
<feature type="binding site" evidence="1">
    <location>
        <position position="321"/>
    </location>
    <ligand>
        <name>substrate</name>
    </ligand>
</feature>
<keyword evidence="1" id="KW-0479">Metal-binding</keyword>
<keyword evidence="1 4" id="KW-0418">Kinase</keyword>
<comment type="catalytic activity">
    <reaction evidence="1">
        <text>thiamine phosphate + ATP = thiamine diphosphate + ADP</text>
        <dbReference type="Rhea" id="RHEA:15913"/>
        <dbReference type="ChEBI" id="CHEBI:30616"/>
        <dbReference type="ChEBI" id="CHEBI:37575"/>
        <dbReference type="ChEBI" id="CHEBI:58937"/>
        <dbReference type="ChEBI" id="CHEBI:456216"/>
        <dbReference type="EC" id="2.7.4.16"/>
    </reaction>
</comment>
<dbReference type="HAMAP" id="MF_02128">
    <property type="entry name" value="TMP_kinase"/>
    <property type="match status" value="1"/>
</dbReference>
<feature type="binding site" evidence="1">
    <location>
        <position position="49"/>
    </location>
    <ligand>
        <name>Mg(2+)</name>
        <dbReference type="ChEBI" id="CHEBI:18420"/>
        <label>2</label>
    </ligand>
</feature>
<dbReference type="GO" id="GO:0009228">
    <property type="term" value="P:thiamine biosynthetic process"/>
    <property type="evidence" value="ECO:0007669"/>
    <property type="project" value="UniProtKB-KW"/>
</dbReference>
<dbReference type="SUPFAM" id="SSF55326">
    <property type="entry name" value="PurM N-terminal domain-like"/>
    <property type="match status" value="1"/>
</dbReference>
<comment type="miscellaneous">
    <text evidence="1">Reaction mechanism of ThiL seems to utilize a direct, inline transfer of the gamma-phosphate of ATP to TMP rather than a phosphorylated enzyme intermediate.</text>
</comment>
<dbReference type="GO" id="GO:0000287">
    <property type="term" value="F:magnesium ion binding"/>
    <property type="evidence" value="ECO:0007669"/>
    <property type="project" value="UniProtKB-UniRule"/>
</dbReference>
<proteinExistence type="inferred from homology"/>
<feature type="binding site" evidence="1">
    <location>
        <position position="126"/>
    </location>
    <ligand>
        <name>Mg(2+)</name>
        <dbReference type="ChEBI" id="CHEBI:18420"/>
        <label>1</label>
    </ligand>
</feature>
<feature type="binding site" evidence="1">
    <location>
        <position position="214"/>
    </location>
    <ligand>
        <name>ATP</name>
        <dbReference type="ChEBI" id="CHEBI:30616"/>
    </ligand>
</feature>
<name>A0A4Y8IJD4_9BACI</name>
<feature type="binding site" evidence="1">
    <location>
        <position position="78"/>
    </location>
    <ligand>
        <name>Mg(2+)</name>
        <dbReference type="ChEBI" id="CHEBI:18420"/>
        <label>2</label>
    </ligand>
</feature>
<dbReference type="Pfam" id="PF02769">
    <property type="entry name" value="AIRS_C"/>
    <property type="match status" value="1"/>
</dbReference>
<dbReference type="OrthoDB" id="9802811at2"/>
<dbReference type="InterPro" id="IPR010918">
    <property type="entry name" value="PurM-like_C_dom"/>
</dbReference>
<dbReference type="Pfam" id="PF00586">
    <property type="entry name" value="AIRS"/>
    <property type="match status" value="1"/>
</dbReference>
<organism evidence="4 5">
    <name type="scientific">Filobacillus milosensis</name>
    <dbReference type="NCBI Taxonomy" id="94137"/>
    <lineage>
        <taxon>Bacteria</taxon>
        <taxon>Bacillati</taxon>
        <taxon>Bacillota</taxon>
        <taxon>Bacilli</taxon>
        <taxon>Bacillales</taxon>
        <taxon>Bacillaceae</taxon>
        <taxon>Filobacillus</taxon>
    </lineage>
</organism>
<evidence type="ECO:0000259" key="3">
    <source>
        <dbReference type="Pfam" id="PF02769"/>
    </source>
</evidence>
<keyword evidence="1 4" id="KW-0808">Transferase</keyword>
<evidence type="ECO:0000313" key="5">
    <source>
        <dbReference type="Proteomes" id="UP000297975"/>
    </source>
</evidence>
<evidence type="ECO:0000313" key="4">
    <source>
        <dbReference type="EMBL" id="TFB13698.1"/>
    </source>
</evidence>
<feature type="binding site" evidence="1">
    <location>
        <position position="32"/>
    </location>
    <ligand>
        <name>Mg(2+)</name>
        <dbReference type="ChEBI" id="CHEBI:18420"/>
        <label>3</label>
    </ligand>
</feature>
<feature type="binding site" evidence="1">
    <location>
        <position position="48"/>
    </location>
    <ligand>
        <name>Mg(2+)</name>
        <dbReference type="ChEBI" id="CHEBI:18420"/>
        <label>1</label>
    </ligand>
</feature>
<feature type="domain" description="PurM-like C-terminal" evidence="3">
    <location>
        <begin position="158"/>
        <end position="298"/>
    </location>
</feature>
<evidence type="ECO:0000259" key="2">
    <source>
        <dbReference type="Pfam" id="PF00586"/>
    </source>
</evidence>
<feature type="binding site" evidence="1">
    <location>
        <position position="32"/>
    </location>
    <ligand>
        <name>Mg(2+)</name>
        <dbReference type="ChEBI" id="CHEBI:18420"/>
        <label>4</label>
    </ligand>
</feature>
<gene>
    <name evidence="1 4" type="primary">thiL</name>
    <name evidence="4" type="ORF">E3U55_15695</name>
</gene>
<dbReference type="UniPathway" id="UPA00060">
    <property type="reaction ID" value="UER00142"/>
</dbReference>
<feature type="binding site" evidence="1">
    <location>
        <position position="215"/>
    </location>
    <ligand>
        <name>Mg(2+)</name>
        <dbReference type="ChEBI" id="CHEBI:18420"/>
        <label>5</label>
    </ligand>
</feature>
<feature type="binding site" evidence="1">
    <location>
        <position position="49"/>
    </location>
    <ligand>
        <name>Mg(2+)</name>
        <dbReference type="ChEBI" id="CHEBI:18420"/>
        <label>1</label>
    </ligand>
</feature>
<keyword evidence="1" id="KW-0547">Nucleotide-binding</keyword>
<comment type="pathway">
    <text evidence="1">Cofactor biosynthesis; thiamine diphosphate biosynthesis; thiamine diphosphate from thiamine phosphate: step 1/1.</text>
</comment>
<evidence type="ECO:0000256" key="1">
    <source>
        <dbReference type="HAMAP-Rule" id="MF_02128"/>
    </source>
</evidence>
<dbReference type="SUPFAM" id="SSF56042">
    <property type="entry name" value="PurM C-terminal domain-like"/>
    <property type="match status" value="1"/>
</dbReference>
<dbReference type="Gene3D" id="3.30.1330.10">
    <property type="entry name" value="PurM-like, N-terminal domain"/>
    <property type="match status" value="1"/>
</dbReference>
<sequence length="326" mass="36719">MRLSHMDEFSFIQSIRPKYYKQSSVIKGIGDDGAIVKPPFDSDLVMATDTMVNNIHFSLDYMTFEDVGYRVLAANLSDLAAMGSSPLYYLVNITSPKYMTNSNLKRIIDGMKELAGQYKMDLIGGDTTSGNELVITVTVLGSLPNSKYRLRSSARLNDIVFVTGNLGESGYGLKLLQSNVEHHYFNQKHIRPSPRIDFVDATTNVKRMCLNDISDGLSSELYEIAEASKVSIAIDWAEVPFHDEMASLDHTELRKLTLSSGEDFELVGTCSDEDWNKIREVCDQHQIKVTQIGQVIDDMTTQPTVYINEYGKRKRLNREGYKHGKN</sequence>
<dbReference type="InterPro" id="IPR036921">
    <property type="entry name" value="PurM-like_N_sf"/>
</dbReference>
<feature type="binding site" evidence="1">
    <location>
        <position position="212"/>
    </location>
    <ligand>
        <name>Mg(2+)</name>
        <dbReference type="ChEBI" id="CHEBI:18420"/>
        <label>3</label>
    </ligand>
</feature>
<feature type="binding site" evidence="1">
    <location>
        <position position="56"/>
    </location>
    <ligand>
        <name>substrate</name>
    </ligand>
</feature>
<dbReference type="CDD" id="cd02194">
    <property type="entry name" value="ThiL"/>
    <property type="match status" value="1"/>
</dbReference>
<keyword evidence="1" id="KW-0460">Magnesium</keyword>
<dbReference type="GO" id="GO:0009229">
    <property type="term" value="P:thiamine diphosphate biosynthetic process"/>
    <property type="evidence" value="ECO:0007669"/>
    <property type="project" value="UniProtKB-UniRule"/>
</dbReference>
<dbReference type="NCBIfam" id="TIGR01379">
    <property type="entry name" value="thiL"/>
    <property type="match status" value="1"/>
</dbReference>
<feature type="binding site" evidence="1">
    <location>
        <begin position="125"/>
        <end position="126"/>
    </location>
    <ligand>
        <name>ATP</name>
        <dbReference type="ChEBI" id="CHEBI:30616"/>
    </ligand>
</feature>
<comment type="similarity">
    <text evidence="1">Belongs to the thiamine-monophosphate kinase family.</text>
</comment>
<keyword evidence="1" id="KW-0784">Thiamine biosynthesis</keyword>